<dbReference type="Pfam" id="PF09860">
    <property type="entry name" value="DUF2087"/>
    <property type="match status" value="1"/>
</dbReference>
<evidence type="ECO:0000259" key="1">
    <source>
        <dbReference type="Pfam" id="PF09860"/>
    </source>
</evidence>
<feature type="domain" description="DUF2087" evidence="1">
    <location>
        <begin position="15"/>
        <end position="81"/>
    </location>
</feature>
<sequence>MKKTVRERYFNGECLSIIPKKEKNKLEVLEEIIKLFEKNRRYNEKEINEILKNLYPDFAILRRYLVDYGYLNRDKECTNYSVNER</sequence>
<name>A0A2M9Q264_9BACI</name>
<evidence type="ECO:0000313" key="3">
    <source>
        <dbReference type="Proteomes" id="UP000232101"/>
    </source>
</evidence>
<protein>
    <submittedName>
        <fullName evidence="2">Transcriptional regulator</fullName>
    </submittedName>
</protein>
<dbReference type="EMBL" id="PHQY01000657">
    <property type="protein sequence ID" value="PJO42168.1"/>
    <property type="molecule type" value="Genomic_DNA"/>
</dbReference>
<dbReference type="InterPro" id="IPR018656">
    <property type="entry name" value="DUF2087"/>
</dbReference>
<comment type="caution">
    <text evidence="2">The sequence shown here is derived from an EMBL/GenBank/DDBJ whole genome shotgun (WGS) entry which is preliminary data.</text>
</comment>
<evidence type="ECO:0000313" key="2">
    <source>
        <dbReference type="EMBL" id="PJO42168.1"/>
    </source>
</evidence>
<dbReference type="RefSeq" id="WP_100544418.1">
    <property type="nucleotide sequence ID" value="NZ_PHQY01000657.1"/>
</dbReference>
<gene>
    <name evidence="2" type="ORF">CWD94_18975</name>
</gene>
<proteinExistence type="predicted"/>
<dbReference type="Proteomes" id="UP000232101">
    <property type="component" value="Unassembled WGS sequence"/>
</dbReference>
<reference evidence="2 3" key="1">
    <citation type="submission" date="2017-11" db="EMBL/GenBank/DDBJ databases">
        <title>Bacterial isolate from king chilli rhizosphere.</title>
        <authorList>
            <person name="Takhelmayum P."/>
            <person name="Sarangthem I."/>
        </authorList>
    </citation>
    <scope>NUCLEOTIDE SEQUENCE [LARGE SCALE GENOMIC DNA]</scope>
    <source>
        <strain evidence="3">t26</strain>
    </source>
</reference>
<organism evidence="2 3">
    <name type="scientific">Lysinibacillus xylanilyticus</name>
    <dbReference type="NCBI Taxonomy" id="582475"/>
    <lineage>
        <taxon>Bacteria</taxon>
        <taxon>Bacillati</taxon>
        <taxon>Bacillota</taxon>
        <taxon>Bacilli</taxon>
        <taxon>Bacillales</taxon>
        <taxon>Bacillaceae</taxon>
        <taxon>Lysinibacillus</taxon>
    </lineage>
</organism>
<dbReference type="AlphaFoldDB" id="A0A2M9Q264"/>
<accession>A0A2M9Q264</accession>